<feature type="domain" description="Protein kinase" evidence="5">
    <location>
        <begin position="51"/>
        <end position="395"/>
    </location>
</feature>
<sequence length="1229" mass="133276">MPEHPQPLAHRAPPPPAHNDKEPVAVMAVPAMTPAGTVLVDNAHSQSLRSYTPLKVVGDGSFGTVWLCDWHSTLPPNTMLSPMQCGAGARPEWHGKRLVAVKRMKKQWEGGWEECRKLKELESLRVIPPHPNIIPLYDYFLLPATRELYFVFECMEGNLYQLIKSRKGRPLAGGLVSSIFRQVVVGLHHIHSSGYFHRDMKPENLLVTTTGLQDYAPTSPIAPPNAPPEKDVVVIVKLADFGLARETASAPPYTEYVSTRWYRAPEVLLRSREYSNPVDMWALGTILAELVNLKPLFPGSNEVDQVMRICEVLGDPGESHGTDERRRTRGGGKWSKGVKMGRAVGFTFPKLKPMNFYDLFERSVPLSLIDCIADLLRYEPSARLTTQDCINHAYVHETSPFVPAANFPQFSQYPPTTSSSTSTKVDPTVFSKTSTAHSSGSNSNFGSYQYPYSHPHLSAVPPRGFPDAHASSPYMGRRASMPINTTNLPQMQAFYPTPSSSNEPQLPRSAAATATATLAEQMRELDLPKGMRPDQLPVSPPSSSVQSAYVNGHINGNANGYGDAHPPVAQAQTMGEYGSAYYAPHGLGPVYEAHHMHETNGVHPEHARMDVSKHEQNHHSVPPQQQQQQQQQPQQGSGNPNKFGLLGLGFGKSKKPKAWGGLFGVGDAHNKHHPNGHSLPPVEEIIPSSSSTPSLKRTQSTSTTDSRSLPDLAQLGVPTLHAANSSNGGGVAVSRVSSDPKKARKEQERLQKEAEREAEKVRRAEAVQRQKEISRSVGAKRNMEINRLMATGDTGDLMWQSTSTGAYAAHRGSLKPDVKGKHPVVPPPAFAQSQQQQHLLAQQQQQHLLQQKKSHQQMRMTQQHSNSPPVSFAAQKRNHPASDFSPTKHPMVVGSNGASGASGMVGMGASTGDHRLTVDDYNRSKARRRDLDDDHSMSSADIHSVARMSISSHATVDSDPGPGYYGGPGYAGGSRSRLRANSTAQTRVAVGHSVTLSTGSAHTHSMNRAASHSSLRSTSGRGFSPSARSSNSLEAGFINEFNEHANLSMGDVVASPLQMHMLSLSSPSPGSASPSPNGGWPSPNGSDGSSPYHMPGSPLPAPTPGHATPPIGQNRRLHPPSSYLPPISSVTPPPPPISQMANHKYQSHQREGSVGTPGQGGGDHYRGQTNGDPQTTPNGKAVHTMFQVPHQSDQPYNEPTPHGTLPPFSQFVSLVDQQHMDPRFRSGPP</sequence>
<dbReference type="Gene3D" id="1.10.510.10">
    <property type="entry name" value="Transferase(Phosphotransferase) domain 1"/>
    <property type="match status" value="1"/>
</dbReference>
<feature type="region of interest" description="Disordered" evidence="4">
    <location>
        <begin position="1064"/>
        <end position="1182"/>
    </location>
</feature>
<feature type="region of interest" description="Disordered" evidence="4">
    <location>
        <begin position="916"/>
        <end position="938"/>
    </location>
</feature>
<dbReference type="GO" id="GO:0004674">
    <property type="term" value="F:protein serine/threonine kinase activity"/>
    <property type="evidence" value="ECO:0007669"/>
    <property type="project" value="UniProtKB-KW"/>
</dbReference>
<evidence type="ECO:0000256" key="3">
    <source>
        <dbReference type="ARBA" id="ARBA00022840"/>
    </source>
</evidence>
<evidence type="ECO:0000256" key="2">
    <source>
        <dbReference type="ARBA" id="ARBA00022741"/>
    </source>
</evidence>
<feature type="compositionally biased region" description="Low complexity" evidence="4">
    <location>
        <begin position="1064"/>
        <end position="1091"/>
    </location>
</feature>
<feature type="region of interest" description="Disordered" evidence="4">
    <location>
        <begin position="1"/>
        <end position="21"/>
    </location>
</feature>
<feature type="compositionally biased region" description="Polar residues" evidence="4">
    <location>
        <begin position="994"/>
        <end position="1030"/>
    </location>
</feature>
<dbReference type="SUPFAM" id="SSF56112">
    <property type="entry name" value="Protein kinase-like (PK-like)"/>
    <property type="match status" value="1"/>
</dbReference>
<feature type="compositionally biased region" description="Low complexity" evidence="4">
    <location>
        <begin position="1"/>
        <end position="11"/>
    </location>
</feature>
<keyword evidence="1" id="KW-0418">Kinase</keyword>
<dbReference type="CDD" id="cd07830">
    <property type="entry name" value="STKc_MAK_like"/>
    <property type="match status" value="1"/>
</dbReference>
<dbReference type="Pfam" id="PF00069">
    <property type="entry name" value="Pkinase"/>
    <property type="match status" value="1"/>
</dbReference>
<dbReference type="AlphaFoldDB" id="A0A067ME01"/>
<protein>
    <recommendedName>
        <fullName evidence="5">Protein kinase domain-containing protein</fullName>
    </recommendedName>
</protein>
<evidence type="ECO:0000256" key="4">
    <source>
        <dbReference type="SAM" id="MobiDB-lite"/>
    </source>
</evidence>
<reference evidence="7" key="1">
    <citation type="journal article" date="2014" name="Proc. Natl. Acad. Sci. U.S.A.">
        <title>Extensive sampling of basidiomycete genomes demonstrates inadequacy of the white-rot/brown-rot paradigm for wood decay fungi.</title>
        <authorList>
            <person name="Riley R."/>
            <person name="Salamov A.A."/>
            <person name="Brown D.W."/>
            <person name="Nagy L.G."/>
            <person name="Floudas D."/>
            <person name="Held B.W."/>
            <person name="Levasseur A."/>
            <person name="Lombard V."/>
            <person name="Morin E."/>
            <person name="Otillar R."/>
            <person name="Lindquist E.A."/>
            <person name="Sun H."/>
            <person name="LaButti K.M."/>
            <person name="Schmutz J."/>
            <person name="Jabbour D."/>
            <person name="Luo H."/>
            <person name="Baker S.E."/>
            <person name="Pisabarro A.G."/>
            <person name="Walton J.D."/>
            <person name="Blanchette R.A."/>
            <person name="Henrissat B."/>
            <person name="Martin F."/>
            <person name="Cullen D."/>
            <person name="Hibbett D.S."/>
            <person name="Grigoriev I.V."/>
        </authorList>
    </citation>
    <scope>NUCLEOTIDE SEQUENCE [LARGE SCALE GENOMIC DNA]</scope>
    <source>
        <strain evidence="7">FD-172 SS1</strain>
    </source>
</reference>
<feature type="compositionally biased region" description="Low complexity" evidence="4">
    <location>
        <begin position="622"/>
        <end position="645"/>
    </location>
</feature>
<dbReference type="EMBL" id="KL198047">
    <property type="protein sequence ID" value="KDQ12915.1"/>
    <property type="molecule type" value="Genomic_DNA"/>
</dbReference>
<dbReference type="SMART" id="SM00220">
    <property type="entry name" value="S_TKc"/>
    <property type="match status" value="1"/>
</dbReference>
<gene>
    <name evidence="6" type="ORF">BOTBODRAFT_45547</name>
</gene>
<feature type="compositionally biased region" description="Low complexity" evidence="4">
    <location>
        <begin position="831"/>
        <end position="849"/>
    </location>
</feature>
<feature type="region of interest" description="Disordered" evidence="4">
    <location>
        <begin position="953"/>
        <end position="1030"/>
    </location>
</feature>
<dbReference type="PROSITE" id="PS50011">
    <property type="entry name" value="PROTEIN_KINASE_DOM"/>
    <property type="match status" value="1"/>
</dbReference>
<evidence type="ECO:0000313" key="7">
    <source>
        <dbReference type="Proteomes" id="UP000027195"/>
    </source>
</evidence>
<feature type="compositionally biased region" description="Polar residues" evidence="4">
    <location>
        <begin position="1167"/>
        <end position="1178"/>
    </location>
</feature>
<evidence type="ECO:0000256" key="1">
    <source>
        <dbReference type="ARBA" id="ARBA00022527"/>
    </source>
</evidence>
<feature type="region of interest" description="Disordered" evidence="4">
    <location>
        <begin position="821"/>
        <end position="891"/>
    </location>
</feature>
<accession>A0A067ME01</accession>
<dbReference type="InterPro" id="IPR011009">
    <property type="entry name" value="Kinase-like_dom_sf"/>
</dbReference>
<organism evidence="6 7">
    <name type="scientific">Botryobasidium botryosum (strain FD-172 SS1)</name>
    <dbReference type="NCBI Taxonomy" id="930990"/>
    <lineage>
        <taxon>Eukaryota</taxon>
        <taxon>Fungi</taxon>
        <taxon>Dikarya</taxon>
        <taxon>Basidiomycota</taxon>
        <taxon>Agaricomycotina</taxon>
        <taxon>Agaricomycetes</taxon>
        <taxon>Cantharellales</taxon>
        <taxon>Botryobasidiaceae</taxon>
        <taxon>Botryobasidium</taxon>
    </lineage>
</organism>
<feature type="compositionally biased region" description="Polar residues" evidence="4">
    <location>
        <begin position="858"/>
        <end position="869"/>
    </location>
</feature>
<dbReference type="PROSITE" id="PS00108">
    <property type="entry name" value="PROTEIN_KINASE_ST"/>
    <property type="match status" value="1"/>
</dbReference>
<keyword evidence="1" id="KW-0723">Serine/threonine-protein kinase</keyword>
<keyword evidence="7" id="KW-1185">Reference proteome</keyword>
<feature type="compositionally biased region" description="Low complexity" evidence="4">
    <location>
        <begin position="678"/>
        <end position="707"/>
    </location>
</feature>
<keyword evidence="2" id="KW-0547">Nucleotide-binding</keyword>
<dbReference type="InterPro" id="IPR050117">
    <property type="entry name" value="MAPK"/>
</dbReference>
<dbReference type="InParanoid" id="A0A067ME01"/>
<keyword evidence="3" id="KW-0067">ATP-binding</keyword>
<feature type="compositionally biased region" description="Gly residues" evidence="4">
    <location>
        <begin position="963"/>
        <end position="972"/>
    </location>
</feature>
<name>A0A067ME01_BOTB1</name>
<feature type="compositionally biased region" description="Basic and acidic residues" evidence="4">
    <location>
        <begin position="738"/>
        <end position="772"/>
    </location>
</feature>
<feature type="region of interest" description="Disordered" evidence="4">
    <location>
        <begin position="611"/>
        <end position="772"/>
    </location>
</feature>
<keyword evidence="1" id="KW-0808">Transferase</keyword>
<dbReference type="PANTHER" id="PTHR24055">
    <property type="entry name" value="MITOGEN-ACTIVATED PROTEIN KINASE"/>
    <property type="match status" value="1"/>
</dbReference>
<feature type="compositionally biased region" description="Basic and acidic residues" evidence="4">
    <location>
        <begin position="916"/>
        <end position="936"/>
    </location>
</feature>
<dbReference type="Proteomes" id="UP000027195">
    <property type="component" value="Unassembled WGS sequence"/>
</dbReference>
<dbReference type="STRING" id="930990.A0A067ME01"/>
<evidence type="ECO:0000313" key="6">
    <source>
        <dbReference type="EMBL" id="KDQ12915.1"/>
    </source>
</evidence>
<dbReference type="FunFam" id="1.10.510.10:FF:000314">
    <property type="entry name" value="Serine threonine-protein kinase mak"/>
    <property type="match status" value="1"/>
</dbReference>
<proteinExistence type="predicted"/>
<dbReference type="InterPro" id="IPR000719">
    <property type="entry name" value="Prot_kinase_dom"/>
</dbReference>
<dbReference type="OrthoDB" id="2158884at2759"/>
<dbReference type="GO" id="GO:0005524">
    <property type="term" value="F:ATP binding"/>
    <property type="evidence" value="ECO:0007669"/>
    <property type="project" value="UniProtKB-KW"/>
</dbReference>
<dbReference type="Gene3D" id="3.30.200.20">
    <property type="entry name" value="Phosphorylase Kinase, domain 1"/>
    <property type="match status" value="1"/>
</dbReference>
<dbReference type="HOGENOM" id="CLU_267851_0_0_1"/>
<dbReference type="InterPro" id="IPR008271">
    <property type="entry name" value="Ser/Thr_kinase_AS"/>
</dbReference>
<evidence type="ECO:0000259" key="5">
    <source>
        <dbReference type="PROSITE" id="PS50011"/>
    </source>
</evidence>